<comment type="caution">
    <text evidence="9">The sequence shown here is derived from an EMBL/GenBank/DDBJ whole genome shotgun (WGS) entry which is preliminary data.</text>
</comment>
<feature type="transmembrane region" description="Helical" evidence="7">
    <location>
        <begin position="425"/>
        <end position="449"/>
    </location>
</feature>
<evidence type="ECO:0000259" key="8">
    <source>
        <dbReference type="PROSITE" id="PS50850"/>
    </source>
</evidence>
<reference evidence="9 10" key="1">
    <citation type="submission" date="2020-03" db="EMBL/GenBank/DDBJ databases">
        <title>Sequencing the genomes of 1000 actinobacteria strains.</title>
        <authorList>
            <person name="Klenk H.-P."/>
        </authorList>
    </citation>
    <scope>NUCLEOTIDE SEQUENCE [LARGE SCALE GENOMIC DNA]</scope>
    <source>
        <strain evidence="9 10">DSM 45685</strain>
    </source>
</reference>
<evidence type="ECO:0000256" key="3">
    <source>
        <dbReference type="ARBA" id="ARBA00022475"/>
    </source>
</evidence>
<feature type="transmembrane region" description="Helical" evidence="7">
    <location>
        <begin position="322"/>
        <end position="339"/>
    </location>
</feature>
<dbReference type="PANTHER" id="PTHR42718">
    <property type="entry name" value="MAJOR FACILITATOR SUPERFAMILY MULTIDRUG TRANSPORTER MFSC"/>
    <property type="match status" value="1"/>
</dbReference>
<dbReference type="Proteomes" id="UP000545493">
    <property type="component" value="Unassembled WGS sequence"/>
</dbReference>
<protein>
    <submittedName>
        <fullName evidence="9">EmrB/QacA subfamily drug resistance transporter</fullName>
    </submittedName>
</protein>
<feature type="transmembrane region" description="Helical" evidence="7">
    <location>
        <begin position="351"/>
        <end position="374"/>
    </location>
</feature>
<dbReference type="AlphaFoldDB" id="A0A7X5UN04"/>
<evidence type="ECO:0000256" key="1">
    <source>
        <dbReference type="ARBA" id="ARBA00004651"/>
    </source>
</evidence>
<keyword evidence="6 7" id="KW-0472">Membrane</keyword>
<accession>A0A7X5UN04</accession>
<dbReference type="CDD" id="cd17321">
    <property type="entry name" value="MFS_MMR_MDR_like"/>
    <property type="match status" value="1"/>
</dbReference>
<dbReference type="InterPro" id="IPR020846">
    <property type="entry name" value="MFS_dom"/>
</dbReference>
<feature type="transmembrane region" description="Helical" evidence="7">
    <location>
        <begin position="94"/>
        <end position="116"/>
    </location>
</feature>
<dbReference type="PANTHER" id="PTHR42718:SF46">
    <property type="entry name" value="BLR6921 PROTEIN"/>
    <property type="match status" value="1"/>
</dbReference>
<feature type="transmembrane region" description="Helical" evidence="7">
    <location>
        <begin position="128"/>
        <end position="149"/>
    </location>
</feature>
<feature type="transmembrane region" description="Helical" evidence="7">
    <location>
        <begin position="257"/>
        <end position="276"/>
    </location>
</feature>
<feature type="transmembrane region" description="Helical" evidence="7">
    <location>
        <begin position="218"/>
        <end position="236"/>
    </location>
</feature>
<evidence type="ECO:0000256" key="5">
    <source>
        <dbReference type="ARBA" id="ARBA00022989"/>
    </source>
</evidence>
<dbReference type="RefSeq" id="WP_167167714.1">
    <property type="nucleotide sequence ID" value="NZ_JAAOYM010000001.1"/>
</dbReference>
<feature type="transmembrane region" description="Helical" evidence="7">
    <location>
        <begin position="41"/>
        <end position="58"/>
    </location>
</feature>
<dbReference type="InterPro" id="IPR011701">
    <property type="entry name" value="MFS"/>
</dbReference>
<dbReference type="Pfam" id="PF07690">
    <property type="entry name" value="MFS_1"/>
    <property type="match status" value="1"/>
</dbReference>
<dbReference type="PROSITE" id="PS50850">
    <property type="entry name" value="MFS"/>
    <property type="match status" value="1"/>
</dbReference>
<evidence type="ECO:0000313" key="10">
    <source>
        <dbReference type="Proteomes" id="UP000545493"/>
    </source>
</evidence>
<evidence type="ECO:0000256" key="6">
    <source>
        <dbReference type="ARBA" id="ARBA00023136"/>
    </source>
</evidence>
<proteinExistence type="predicted"/>
<name>A0A7X5UN04_9PSEU</name>
<evidence type="ECO:0000313" key="9">
    <source>
        <dbReference type="EMBL" id="NIJ11012.1"/>
    </source>
</evidence>
<dbReference type="Gene3D" id="1.20.1250.20">
    <property type="entry name" value="MFS general substrate transporter like domains"/>
    <property type="match status" value="1"/>
</dbReference>
<feature type="domain" description="Major facilitator superfamily (MFS) profile" evidence="8">
    <location>
        <begin position="3"/>
        <end position="448"/>
    </location>
</feature>
<evidence type="ECO:0000256" key="7">
    <source>
        <dbReference type="SAM" id="Phobius"/>
    </source>
</evidence>
<feature type="transmembrane region" description="Helical" evidence="7">
    <location>
        <begin position="395"/>
        <end position="413"/>
    </location>
</feature>
<keyword evidence="10" id="KW-1185">Reference proteome</keyword>
<feature type="transmembrane region" description="Helical" evidence="7">
    <location>
        <begin position="296"/>
        <end position="315"/>
    </location>
</feature>
<gene>
    <name evidence="9" type="ORF">FHU38_001356</name>
</gene>
<feature type="transmembrane region" description="Helical" evidence="7">
    <location>
        <begin position="187"/>
        <end position="206"/>
    </location>
</feature>
<feature type="transmembrane region" description="Helical" evidence="7">
    <location>
        <begin position="155"/>
        <end position="175"/>
    </location>
</feature>
<keyword evidence="2" id="KW-0813">Transport</keyword>
<dbReference type="GO" id="GO:0005886">
    <property type="term" value="C:plasma membrane"/>
    <property type="evidence" value="ECO:0007669"/>
    <property type="project" value="UniProtKB-SubCell"/>
</dbReference>
<dbReference type="SUPFAM" id="SSF103473">
    <property type="entry name" value="MFS general substrate transporter"/>
    <property type="match status" value="1"/>
</dbReference>
<dbReference type="GO" id="GO:0022857">
    <property type="term" value="F:transmembrane transporter activity"/>
    <property type="evidence" value="ECO:0007669"/>
    <property type="project" value="InterPro"/>
</dbReference>
<dbReference type="EMBL" id="JAAOYM010000001">
    <property type="protein sequence ID" value="NIJ11012.1"/>
    <property type="molecule type" value="Genomic_DNA"/>
</dbReference>
<dbReference type="Gene3D" id="1.20.1720.10">
    <property type="entry name" value="Multidrug resistance protein D"/>
    <property type="match status" value="1"/>
</dbReference>
<comment type="subcellular location">
    <subcellularLocation>
        <location evidence="1">Cell membrane</location>
        <topology evidence="1">Multi-pass membrane protein</topology>
    </subcellularLocation>
</comment>
<sequence length="459" mass="46602">MRALVAVCAAQFMVVLDVSIVNVALPRIEAALGLDVTASHWVVNAYTLVFAGLLLLGGRVADLYGHKRTLLVGLALFSTASLVAGLAGGQETLIAARAAQGLGAAVLAPATLTIVGTAFEGAARTRALAVWTGVGLAGGTAGNLAGGLLTQTMSWRAVLLVNVPIGVVTAWLARCLPPDRARARPRLDVPGAALAVAMLVCGTFGLARAGTHGWSDPATVTALIACGCALVLFVPVQTRWARHPLIPPRLLAHGQVARGNVIALLAGACLNPMWFFLAFSMQQVLQLGPLQTGLGFLPHTLLAIVVGVVVTPRLLRRVEGRTLLGIGALVAAAGFVWQSRLTPESGYLEDVLGPAVLISVGSGLLNTPVTLAATSGVPRQDAGAASGLLNTTKQVGAALGLAVLTTIAGPVSTDQGALASGYGRAFAAMAAALLVVAVLALTSPGAAVTSDRDGLRSTR</sequence>
<dbReference type="InterPro" id="IPR036259">
    <property type="entry name" value="MFS_trans_sf"/>
</dbReference>
<keyword evidence="4 7" id="KW-0812">Transmembrane</keyword>
<organism evidence="9 10">
    <name type="scientific">Saccharomonospora amisosensis</name>
    <dbReference type="NCBI Taxonomy" id="1128677"/>
    <lineage>
        <taxon>Bacteria</taxon>
        <taxon>Bacillati</taxon>
        <taxon>Actinomycetota</taxon>
        <taxon>Actinomycetes</taxon>
        <taxon>Pseudonocardiales</taxon>
        <taxon>Pseudonocardiaceae</taxon>
        <taxon>Saccharomonospora</taxon>
    </lineage>
</organism>
<keyword evidence="5 7" id="KW-1133">Transmembrane helix</keyword>
<feature type="transmembrane region" description="Helical" evidence="7">
    <location>
        <begin position="70"/>
        <end position="88"/>
    </location>
</feature>
<keyword evidence="3" id="KW-1003">Cell membrane</keyword>
<evidence type="ECO:0000256" key="2">
    <source>
        <dbReference type="ARBA" id="ARBA00022448"/>
    </source>
</evidence>
<evidence type="ECO:0000256" key="4">
    <source>
        <dbReference type="ARBA" id="ARBA00022692"/>
    </source>
</evidence>